<keyword evidence="3" id="KW-1185">Reference proteome</keyword>
<dbReference type="InterPro" id="IPR018805">
    <property type="entry name" value="YJL171C/Tos1_C"/>
</dbReference>
<dbReference type="PANTHER" id="PTHR31737">
    <property type="entry name" value="PROTEIN TOS1"/>
    <property type="match status" value="1"/>
</dbReference>
<sequence length="263" mass="28589">MVFRGPMEIYDIAVFDGSSGAQWNKVSSYKRGGTTQNLYFMNNKNIDYSGKNLHGPQIFASANGKTGSTLPRTFLGTLAEAADPSKIGGGPSVDTGAEVNIMTQRKCSKTSCRGYHDTSYSYHGWGGGKKIFVTRVQMPRGKKPDQPAIWMLNAQTMYSGQYSGCNCRGVGAAGGCGELDIVEVIETNTARDRISTHYYFYDGSVQNPPGGDNFAPRPLNQPTVYITIIDDSGAGMVKILEVDSFNFDATVLSNAQVQQWARI</sequence>
<accession>A0A8K1CA56</accession>
<name>A0A8K1CA56_PYTOL</name>
<proteinExistence type="predicted"/>
<dbReference type="Proteomes" id="UP000794436">
    <property type="component" value="Unassembled WGS sequence"/>
</dbReference>
<evidence type="ECO:0000259" key="1">
    <source>
        <dbReference type="Pfam" id="PF10287"/>
    </source>
</evidence>
<comment type="caution">
    <text evidence="2">The sequence shown here is derived from an EMBL/GenBank/DDBJ whole genome shotgun (WGS) entry which is preliminary data.</text>
</comment>
<dbReference type="OrthoDB" id="118256at2759"/>
<reference evidence="2" key="1">
    <citation type="submission" date="2019-03" db="EMBL/GenBank/DDBJ databases">
        <title>Long read genome sequence of the mycoparasitic Pythium oligandrum ATCC 38472 isolated from sugarbeet rhizosphere.</title>
        <authorList>
            <person name="Gaulin E."/>
        </authorList>
    </citation>
    <scope>NUCLEOTIDE SEQUENCE</scope>
    <source>
        <strain evidence="2">ATCC 38472_TT</strain>
    </source>
</reference>
<organism evidence="2 3">
    <name type="scientific">Pythium oligandrum</name>
    <name type="common">Mycoparasitic fungus</name>
    <dbReference type="NCBI Taxonomy" id="41045"/>
    <lineage>
        <taxon>Eukaryota</taxon>
        <taxon>Sar</taxon>
        <taxon>Stramenopiles</taxon>
        <taxon>Oomycota</taxon>
        <taxon>Peronosporomycetes</taxon>
        <taxon>Pythiales</taxon>
        <taxon>Pythiaceae</taxon>
        <taxon>Pythium</taxon>
    </lineage>
</organism>
<dbReference type="PANTHER" id="PTHR31737:SF2">
    <property type="entry name" value="PROTEIN TOS1"/>
    <property type="match status" value="1"/>
</dbReference>
<protein>
    <recommendedName>
        <fullName evidence="1">Cell wall protein YJL171C/Tos1 C-terminal domain-containing protein</fullName>
    </recommendedName>
</protein>
<dbReference type="AlphaFoldDB" id="A0A8K1CA56"/>
<feature type="domain" description="Cell wall protein YJL171C/Tos1 C-terminal" evidence="1">
    <location>
        <begin position="22"/>
        <end position="260"/>
    </location>
</feature>
<dbReference type="EMBL" id="SPLM01000110">
    <property type="protein sequence ID" value="TMW59238.1"/>
    <property type="molecule type" value="Genomic_DNA"/>
</dbReference>
<dbReference type="Pfam" id="PF10287">
    <property type="entry name" value="YJL171C_Tos1_C"/>
    <property type="match status" value="1"/>
</dbReference>
<evidence type="ECO:0000313" key="2">
    <source>
        <dbReference type="EMBL" id="TMW59238.1"/>
    </source>
</evidence>
<evidence type="ECO:0000313" key="3">
    <source>
        <dbReference type="Proteomes" id="UP000794436"/>
    </source>
</evidence>
<gene>
    <name evidence="2" type="ORF">Poli38472_007383</name>
</gene>
<dbReference type="Gene3D" id="2.60.120.200">
    <property type="match status" value="1"/>
</dbReference>